<accession>A0ABR5ITE0</accession>
<evidence type="ECO:0000313" key="2">
    <source>
        <dbReference type="EMBL" id="KOG61345.1"/>
    </source>
</evidence>
<feature type="region of interest" description="Disordered" evidence="1">
    <location>
        <begin position="1"/>
        <end position="29"/>
    </location>
</feature>
<reference evidence="2 3" key="1">
    <citation type="submission" date="2015-07" db="EMBL/GenBank/DDBJ databases">
        <authorList>
            <person name="Ju K.-S."/>
            <person name="Doroghazi J.R."/>
            <person name="Metcalf W.W."/>
        </authorList>
    </citation>
    <scope>NUCLEOTIDE SEQUENCE [LARGE SCALE GENOMIC DNA]</scope>
    <source>
        <strain evidence="2 3">NRRL B-3589</strain>
    </source>
</reference>
<proteinExistence type="predicted"/>
<dbReference type="EMBL" id="LGUT01004114">
    <property type="protein sequence ID" value="KOG61345.1"/>
    <property type="molecule type" value="Genomic_DNA"/>
</dbReference>
<dbReference type="Proteomes" id="UP000037020">
    <property type="component" value="Unassembled WGS sequence"/>
</dbReference>
<comment type="caution">
    <text evidence="2">The sequence shown here is derived from an EMBL/GenBank/DDBJ whole genome shotgun (WGS) entry which is preliminary data.</text>
</comment>
<feature type="non-terminal residue" evidence="2">
    <location>
        <position position="105"/>
    </location>
</feature>
<name>A0ABR5ITE0_9ACTN</name>
<evidence type="ECO:0000313" key="3">
    <source>
        <dbReference type="Proteomes" id="UP000037020"/>
    </source>
</evidence>
<protein>
    <submittedName>
        <fullName evidence="2">Uncharacterized protein</fullName>
    </submittedName>
</protein>
<keyword evidence="3" id="KW-1185">Reference proteome</keyword>
<organism evidence="2 3">
    <name type="scientific">Streptomyces varsoviensis</name>
    <dbReference type="NCBI Taxonomy" id="67373"/>
    <lineage>
        <taxon>Bacteria</taxon>
        <taxon>Bacillati</taxon>
        <taxon>Actinomycetota</taxon>
        <taxon>Actinomycetes</taxon>
        <taxon>Kitasatosporales</taxon>
        <taxon>Streptomycetaceae</taxon>
        <taxon>Streptomyces</taxon>
    </lineage>
</organism>
<sequence length="105" mass="11072">MPPAATRRSIVGSSVTGRTRPRVGHRGAPARVRTPARFRTLARVRTPGPVRALTRARFLAPARTLVAPARVSLLGGRGLLIGVRLRTYGRRGAVIGVAFGVVTAG</sequence>
<evidence type="ECO:0000256" key="1">
    <source>
        <dbReference type="SAM" id="MobiDB-lite"/>
    </source>
</evidence>
<gene>
    <name evidence="2" type="ORF">ADK38_42400</name>
</gene>